<evidence type="ECO:0000256" key="6">
    <source>
        <dbReference type="ARBA" id="ARBA00023136"/>
    </source>
</evidence>
<name>H0FYD1_RHIML</name>
<sequence>MHIEPGVVDGAKIILSYATAAGAFGLTAKMAVDSIRNDGGAGALALRSVVTTALVFCFFEILPHHPVGVSEVHLILGSTLLLLFGAGAAAIGLAAGLLLQGLFVAPFDLPQYGMNVTTLLVPLWAISLFAARIIPARTAYVNLKYRQALALSTAYQGGIVGWVAFWALYGHGFSVENLAAVSSFGAAYMSVILLEPLIDLGVLAGAKALDRYSRGPMFNVRLHQAA</sequence>
<keyword evidence="4 7" id="KW-0812">Transmembrane</keyword>
<proteinExistence type="predicted"/>
<evidence type="ECO:0000256" key="3">
    <source>
        <dbReference type="ARBA" id="ARBA00022475"/>
    </source>
</evidence>
<protein>
    <recommendedName>
        <fullName evidence="10">Cobalt transporter</fullName>
    </recommendedName>
</protein>
<evidence type="ECO:0000313" key="9">
    <source>
        <dbReference type="Proteomes" id="UP000004038"/>
    </source>
</evidence>
<evidence type="ECO:0000256" key="1">
    <source>
        <dbReference type="ARBA" id="ARBA00004651"/>
    </source>
</evidence>
<feature type="transmembrane region" description="Helical" evidence="7">
    <location>
        <begin position="12"/>
        <end position="32"/>
    </location>
</feature>
<keyword evidence="2" id="KW-0813">Transport</keyword>
<evidence type="ECO:0000313" key="8">
    <source>
        <dbReference type="EMBL" id="EHK77985.1"/>
    </source>
</evidence>
<comment type="subcellular location">
    <subcellularLocation>
        <location evidence="1">Cell membrane</location>
        <topology evidence="1">Multi-pass membrane protein</topology>
    </subcellularLocation>
</comment>
<dbReference type="Pfam" id="PF01891">
    <property type="entry name" value="CbiM"/>
    <property type="match status" value="1"/>
</dbReference>
<dbReference type="EMBL" id="AGVV01000016">
    <property type="protein sequence ID" value="EHK77985.1"/>
    <property type="molecule type" value="Genomic_DNA"/>
</dbReference>
<evidence type="ECO:0000256" key="5">
    <source>
        <dbReference type="ARBA" id="ARBA00022989"/>
    </source>
</evidence>
<feature type="transmembrane region" description="Helical" evidence="7">
    <location>
        <begin position="148"/>
        <end position="169"/>
    </location>
</feature>
<keyword evidence="6 7" id="KW-0472">Membrane</keyword>
<feature type="transmembrane region" description="Helical" evidence="7">
    <location>
        <begin position="44"/>
        <end position="62"/>
    </location>
</feature>
<dbReference type="Gene3D" id="1.10.1760.20">
    <property type="match status" value="1"/>
</dbReference>
<evidence type="ECO:0000256" key="7">
    <source>
        <dbReference type="SAM" id="Phobius"/>
    </source>
</evidence>
<dbReference type="GO" id="GO:0005886">
    <property type="term" value="C:plasma membrane"/>
    <property type="evidence" value="ECO:0007669"/>
    <property type="project" value="UniProtKB-SubCell"/>
</dbReference>
<dbReference type="Proteomes" id="UP000004038">
    <property type="component" value="Unassembled WGS sequence"/>
</dbReference>
<keyword evidence="3" id="KW-1003">Cell membrane</keyword>
<feature type="transmembrane region" description="Helical" evidence="7">
    <location>
        <begin position="181"/>
        <end position="204"/>
    </location>
</feature>
<dbReference type="PATRIC" id="fig|1107881.3.peg.2232"/>
<feature type="transmembrane region" description="Helical" evidence="7">
    <location>
        <begin position="119"/>
        <end position="136"/>
    </location>
</feature>
<dbReference type="AlphaFoldDB" id="H0FYD1"/>
<dbReference type="RefSeq" id="WP_003528465.1">
    <property type="nucleotide sequence ID" value="NZ_AGVV01000016.1"/>
</dbReference>
<accession>H0FYD1</accession>
<organism evidence="8 9">
    <name type="scientific">Sinorhizobium meliloti CCNWSX0020</name>
    <dbReference type="NCBI Taxonomy" id="1107881"/>
    <lineage>
        <taxon>Bacteria</taxon>
        <taxon>Pseudomonadati</taxon>
        <taxon>Pseudomonadota</taxon>
        <taxon>Alphaproteobacteria</taxon>
        <taxon>Hyphomicrobiales</taxon>
        <taxon>Rhizobiaceae</taxon>
        <taxon>Sinorhizobium/Ensifer group</taxon>
        <taxon>Sinorhizobium</taxon>
    </lineage>
</organism>
<keyword evidence="5 7" id="KW-1133">Transmembrane helix</keyword>
<evidence type="ECO:0008006" key="10">
    <source>
        <dbReference type="Google" id="ProtNLM"/>
    </source>
</evidence>
<reference evidence="8 9" key="1">
    <citation type="journal article" date="2012" name="J. Bacteriol.">
        <title>Draft Genome Sequence of Sinorhizobium meliloti CCNWSX0020, a Nitrogen-Fixing Symbiont with Copper Tolerance Capability Isolated from Lead-Zinc Mine Tailings.</title>
        <authorList>
            <person name="Li Z."/>
            <person name="Ma Z."/>
            <person name="Hao X."/>
            <person name="Wei G."/>
        </authorList>
    </citation>
    <scope>NUCLEOTIDE SEQUENCE [LARGE SCALE GENOMIC DNA]</scope>
    <source>
        <strain evidence="8 9">CCNWSX0020</strain>
    </source>
</reference>
<dbReference type="InterPro" id="IPR002751">
    <property type="entry name" value="CbiM/NikMN"/>
</dbReference>
<gene>
    <name evidence="8" type="ORF">SM0020_11045</name>
</gene>
<evidence type="ECO:0000256" key="2">
    <source>
        <dbReference type="ARBA" id="ARBA00022448"/>
    </source>
</evidence>
<evidence type="ECO:0000256" key="4">
    <source>
        <dbReference type="ARBA" id="ARBA00022692"/>
    </source>
</evidence>
<feature type="transmembrane region" description="Helical" evidence="7">
    <location>
        <begin position="74"/>
        <end position="99"/>
    </location>
</feature>
<dbReference type="GO" id="GO:0000041">
    <property type="term" value="P:transition metal ion transport"/>
    <property type="evidence" value="ECO:0007669"/>
    <property type="project" value="InterPro"/>
</dbReference>